<dbReference type="GO" id="GO:0006261">
    <property type="term" value="P:DNA-templated DNA replication"/>
    <property type="evidence" value="ECO:0007669"/>
    <property type="project" value="UniProtKB-UniRule"/>
</dbReference>
<dbReference type="HAMAP" id="MF_01113">
    <property type="entry name" value="DNApol_IV"/>
    <property type="match status" value="1"/>
</dbReference>
<comment type="subunit">
    <text evidence="3 16">Monomer.</text>
</comment>
<dbReference type="InterPro" id="IPR043502">
    <property type="entry name" value="DNA/RNA_pol_sf"/>
</dbReference>
<keyword evidence="13 16" id="KW-0238">DNA-binding</keyword>
<dbReference type="GO" id="GO:0006281">
    <property type="term" value="P:DNA repair"/>
    <property type="evidence" value="ECO:0007669"/>
    <property type="project" value="UniProtKB-UniRule"/>
</dbReference>
<keyword evidence="11 16" id="KW-0460">Magnesium</keyword>
<dbReference type="PANTHER" id="PTHR11076">
    <property type="entry name" value="DNA REPAIR POLYMERASE UMUC / TRANSFERASE FAMILY MEMBER"/>
    <property type="match status" value="1"/>
</dbReference>
<dbReference type="GO" id="GO:0009432">
    <property type="term" value="P:SOS response"/>
    <property type="evidence" value="ECO:0007669"/>
    <property type="project" value="TreeGrafter"/>
</dbReference>
<evidence type="ECO:0000259" key="17">
    <source>
        <dbReference type="PROSITE" id="PS50173"/>
    </source>
</evidence>
<dbReference type="InterPro" id="IPR050116">
    <property type="entry name" value="DNA_polymerase-Y"/>
</dbReference>
<evidence type="ECO:0000256" key="3">
    <source>
        <dbReference type="ARBA" id="ARBA00011245"/>
    </source>
</evidence>
<dbReference type="NCBIfam" id="NF010731">
    <property type="entry name" value="PRK14133.1"/>
    <property type="match status" value="1"/>
</dbReference>
<organism evidence="18 19">
    <name type="scientific">Romboutsia ilealis</name>
    <dbReference type="NCBI Taxonomy" id="1115758"/>
    <lineage>
        <taxon>Bacteria</taxon>
        <taxon>Bacillati</taxon>
        <taxon>Bacillota</taxon>
        <taxon>Clostridia</taxon>
        <taxon>Peptostreptococcales</taxon>
        <taxon>Peptostreptococcaceae</taxon>
        <taxon>Romboutsia</taxon>
    </lineage>
</organism>
<feature type="active site" evidence="16">
    <location>
        <position position="107"/>
    </location>
</feature>
<comment type="function">
    <text evidence="16">Poorly processive, error-prone DNA polymerase involved in untargeted mutagenesis. Copies undamaged DNA at stalled replication forks, which arise in vivo from mismatched or misaligned primer ends. These misaligned primers can be extended by PolIV. Exhibits no 3'-5' exonuclease (proofreading) activity. May be involved in translesional synthesis, in conjunction with the beta clamp from PolIII.</text>
</comment>
<dbReference type="EMBL" id="LN555523">
    <property type="protein sequence ID" value="CED93066.1"/>
    <property type="molecule type" value="Genomic_DNA"/>
</dbReference>
<dbReference type="NCBIfam" id="NF002677">
    <property type="entry name" value="PRK02406.1"/>
    <property type="match status" value="1"/>
</dbReference>
<comment type="similarity">
    <text evidence="2 16">Belongs to the DNA polymerase type-Y family.</text>
</comment>
<feature type="site" description="Substrate discrimination" evidence="16">
    <location>
        <position position="16"/>
    </location>
</feature>
<comment type="catalytic activity">
    <reaction evidence="15 16">
        <text>DNA(n) + a 2'-deoxyribonucleoside 5'-triphosphate = DNA(n+1) + diphosphate</text>
        <dbReference type="Rhea" id="RHEA:22508"/>
        <dbReference type="Rhea" id="RHEA-COMP:17339"/>
        <dbReference type="Rhea" id="RHEA-COMP:17340"/>
        <dbReference type="ChEBI" id="CHEBI:33019"/>
        <dbReference type="ChEBI" id="CHEBI:61560"/>
        <dbReference type="ChEBI" id="CHEBI:173112"/>
        <dbReference type="EC" id="2.7.7.7"/>
    </reaction>
</comment>
<dbReference type="EC" id="2.7.7.7" evidence="16"/>
<comment type="cofactor">
    <cofactor evidence="16">
        <name>Mg(2+)</name>
        <dbReference type="ChEBI" id="CHEBI:18420"/>
    </cofactor>
    <text evidence="16">Binds 2 magnesium ions per subunit.</text>
</comment>
<dbReference type="PANTHER" id="PTHR11076:SF33">
    <property type="entry name" value="DNA POLYMERASE KAPPA"/>
    <property type="match status" value="1"/>
</dbReference>
<dbReference type="GeneID" id="82204488"/>
<keyword evidence="4 16" id="KW-0515">Mutator protein</keyword>
<keyword evidence="12 16" id="KW-0239">DNA-directed DNA polymerase</keyword>
<evidence type="ECO:0000256" key="13">
    <source>
        <dbReference type="ARBA" id="ARBA00023125"/>
    </source>
</evidence>
<feature type="binding site" evidence="16">
    <location>
        <position position="11"/>
    </location>
    <ligand>
        <name>Mg(2+)</name>
        <dbReference type="ChEBI" id="CHEBI:18420"/>
    </ligand>
</feature>
<keyword evidence="10 16" id="KW-0227">DNA damage</keyword>
<evidence type="ECO:0000313" key="18">
    <source>
        <dbReference type="EMBL" id="CED93066.1"/>
    </source>
</evidence>
<dbReference type="PROSITE" id="PS50173">
    <property type="entry name" value="UMUC"/>
    <property type="match status" value="1"/>
</dbReference>
<name>A0A1V1HYN2_9FIRM</name>
<proteinExistence type="inferred from homology"/>
<evidence type="ECO:0000256" key="11">
    <source>
        <dbReference type="ARBA" id="ARBA00022842"/>
    </source>
</evidence>
<evidence type="ECO:0000256" key="14">
    <source>
        <dbReference type="ARBA" id="ARBA00023204"/>
    </source>
</evidence>
<protein>
    <recommendedName>
        <fullName evidence="16">DNA polymerase IV</fullName>
        <shortName evidence="16">Pol IV</shortName>
        <ecNumber evidence="16">2.7.7.7</ecNumber>
    </recommendedName>
</protein>
<keyword evidence="7 16" id="KW-0548">Nucleotidyltransferase</keyword>
<evidence type="ECO:0000256" key="2">
    <source>
        <dbReference type="ARBA" id="ARBA00010945"/>
    </source>
</evidence>
<evidence type="ECO:0000256" key="12">
    <source>
        <dbReference type="ARBA" id="ARBA00022932"/>
    </source>
</evidence>
<reference evidence="18 19" key="1">
    <citation type="submission" date="2014-04" db="EMBL/GenBank/DDBJ databases">
        <authorList>
            <person name="Hornung B.V."/>
        </authorList>
    </citation>
    <scope>NUCLEOTIDE SEQUENCE [LARGE SCALE GENOMIC DNA]</scope>
    <source>
        <strain evidence="18 19">CRIB</strain>
    </source>
</reference>
<keyword evidence="9 16" id="KW-0479">Metal-binding</keyword>
<evidence type="ECO:0000256" key="16">
    <source>
        <dbReference type="HAMAP-Rule" id="MF_01113"/>
    </source>
</evidence>
<evidence type="ECO:0000256" key="1">
    <source>
        <dbReference type="ARBA" id="ARBA00004496"/>
    </source>
</evidence>
<dbReference type="CDD" id="cd03586">
    <property type="entry name" value="PolY_Pol_IV_kappa"/>
    <property type="match status" value="1"/>
</dbReference>
<dbReference type="FunFam" id="3.30.1490.100:FF:000004">
    <property type="entry name" value="DNA polymerase IV"/>
    <property type="match status" value="1"/>
</dbReference>
<dbReference type="RefSeq" id="WP_180702816.1">
    <property type="nucleotide sequence ID" value="NZ_CAONDH010000022.1"/>
</dbReference>
<dbReference type="InterPro" id="IPR022880">
    <property type="entry name" value="DNApol_IV"/>
</dbReference>
<gene>
    <name evidence="16" type="primary">dinB</name>
    <name evidence="18" type="ORF">CRIB_309</name>
</gene>
<dbReference type="InterPro" id="IPR001126">
    <property type="entry name" value="UmuC"/>
</dbReference>
<dbReference type="GO" id="GO:0003887">
    <property type="term" value="F:DNA-directed DNA polymerase activity"/>
    <property type="evidence" value="ECO:0007669"/>
    <property type="project" value="UniProtKB-UniRule"/>
</dbReference>
<dbReference type="KEGG" id="ril:CRIB_309"/>
<evidence type="ECO:0000256" key="7">
    <source>
        <dbReference type="ARBA" id="ARBA00022695"/>
    </source>
</evidence>
<dbReference type="FunFam" id="3.40.1170.60:FF:000001">
    <property type="entry name" value="DNA polymerase IV"/>
    <property type="match status" value="1"/>
</dbReference>
<dbReference type="Proteomes" id="UP000245622">
    <property type="component" value="Chromosome 1"/>
</dbReference>
<dbReference type="GO" id="GO:0005829">
    <property type="term" value="C:cytosol"/>
    <property type="evidence" value="ECO:0007669"/>
    <property type="project" value="TreeGrafter"/>
</dbReference>
<evidence type="ECO:0000256" key="4">
    <source>
        <dbReference type="ARBA" id="ARBA00022457"/>
    </source>
</evidence>
<feature type="binding site" evidence="16">
    <location>
        <position position="106"/>
    </location>
    <ligand>
        <name>Mg(2+)</name>
        <dbReference type="ChEBI" id="CHEBI:18420"/>
    </ligand>
</feature>
<dbReference type="Pfam" id="PF11799">
    <property type="entry name" value="IMS_C"/>
    <property type="match status" value="1"/>
</dbReference>
<keyword evidence="5 16" id="KW-0963">Cytoplasm</keyword>
<keyword evidence="19" id="KW-1185">Reference proteome</keyword>
<dbReference type="GO" id="GO:0000287">
    <property type="term" value="F:magnesium ion binding"/>
    <property type="evidence" value="ECO:0007669"/>
    <property type="project" value="UniProtKB-UniRule"/>
</dbReference>
<keyword evidence="8 16" id="KW-0235">DNA replication</keyword>
<dbReference type="GO" id="GO:0003684">
    <property type="term" value="F:damaged DNA binding"/>
    <property type="evidence" value="ECO:0007669"/>
    <property type="project" value="InterPro"/>
</dbReference>
<dbReference type="SUPFAM" id="SSF100879">
    <property type="entry name" value="Lesion bypass DNA polymerase (Y-family), little finger domain"/>
    <property type="match status" value="1"/>
</dbReference>
<dbReference type="Pfam" id="PF11798">
    <property type="entry name" value="IMS_HHH"/>
    <property type="match status" value="1"/>
</dbReference>
<dbReference type="Gene3D" id="3.30.1490.100">
    <property type="entry name" value="DNA polymerase, Y-family, little finger domain"/>
    <property type="match status" value="1"/>
</dbReference>
<dbReference type="Gene3D" id="3.30.70.270">
    <property type="match status" value="1"/>
</dbReference>
<evidence type="ECO:0000313" key="19">
    <source>
        <dbReference type="Proteomes" id="UP000245622"/>
    </source>
</evidence>
<dbReference type="SUPFAM" id="SSF56672">
    <property type="entry name" value="DNA/RNA polymerases"/>
    <property type="match status" value="1"/>
</dbReference>
<dbReference type="InterPro" id="IPR043128">
    <property type="entry name" value="Rev_trsase/Diguanyl_cyclase"/>
</dbReference>
<dbReference type="Gene3D" id="3.40.1170.60">
    <property type="match status" value="1"/>
</dbReference>
<evidence type="ECO:0000256" key="6">
    <source>
        <dbReference type="ARBA" id="ARBA00022679"/>
    </source>
</evidence>
<comment type="subcellular location">
    <subcellularLocation>
        <location evidence="1 16">Cytoplasm</location>
    </subcellularLocation>
</comment>
<dbReference type="InterPro" id="IPR024728">
    <property type="entry name" value="PolY_HhH_motif"/>
</dbReference>
<dbReference type="InterPro" id="IPR036775">
    <property type="entry name" value="DNA_pol_Y-fam_lit_finger_sf"/>
</dbReference>
<keyword evidence="6 16" id="KW-0808">Transferase</keyword>
<dbReference type="GO" id="GO:0042276">
    <property type="term" value="P:error-prone translesion synthesis"/>
    <property type="evidence" value="ECO:0007669"/>
    <property type="project" value="TreeGrafter"/>
</dbReference>
<dbReference type="InterPro" id="IPR017961">
    <property type="entry name" value="DNA_pol_Y-fam_little_finger"/>
</dbReference>
<dbReference type="Gene3D" id="1.10.150.20">
    <property type="entry name" value="5' to 3' exonuclease, C-terminal subdomain"/>
    <property type="match status" value="1"/>
</dbReference>
<dbReference type="AlphaFoldDB" id="A0A1V1HYN2"/>
<evidence type="ECO:0000256" key="8">
    <source>
        <dbReference type="ARBA" id="ARBA00022705"/>
    </source>
</evidence>
<evidence type="ECO:0000256" key="5">
    <source>
        <dbReference type="ARBA" id="ARBA00022490"/>
    </source>
</evidence>
<evidence type="ECO:0000256" key="15">
    <source>
        <dbReference type="ARBA" id="ARBA00049244"/>
    </source>
</evidence>
<evidence type="ECO:0000256" key="9">
    <source>
        <dbReference type="ARBA" id="ARBA00022723"/>
    </source>
</evidence>
<dbReference type="Pfam" id="PF00817">
    <property type="entry name" value="IMS"/>
    <property type="match status" value="1"/>
</dbReference>
<feature type="domain" description="UmuC" evidence="17">
    <location>
        <begin position="7"/>
        <end position="188"/>
    </location>
</feature>
<sequence>MEEIRKIIHIDMDAFYASIEQRDNKKLKGKPVIVGGDPHSRGVVATCSYEARKYGIHSAMPSSVAYKRCPYAYFIWPRFDVYKKVSRQIRDIFYRYTDLVEPISLDEAYLDVTNNKKGIKYATQVAKMIKDDILRETGLTSSAGVSYNKFLAKIASDYNKPNGLKVITPEDKQEFLDTLPINKFHGIGNVTERKLRNLGVNNGYDLRQLSINQLESIFKNRGYVFYQLARGVDDRKVEPYRERKSVGSETTLSSNLDMNDEEVLDILSEICEDVSNRLKHSNKVGKTITLKVKYDDFTKITRSISLEHPIYKAEDIRTSVYNLVKNLESNKGKIRLLGVTVSNLLENEKNLTHITIFEYLDYIKESTKQ</sequence>
<accession>A0A1V1HYN2</accession>
<keyword evidence="14 16" id="KW-0234">DNA repair</keyword>
<evidence type="ECO:0000256" key="10">
    <source>
        <dbReference type="ARBA" id="ARBA00022763"/>
    </source>
</evidence>